<dbReference type="Proteomes" id="UP000633365">
    <property type="component" value="Unassembled WGS sequence"/>
</dbReference>
<dbReference type="AlphaFoldDB" id="A0A934TZG6"/>
<keyword evidence="2" id="KW-1185">Reference proteome</keyword>
<proteinExistence type="predicted"/>
<accession>A0A934TZG6</accession>
<gene>
    <name evidence="1" type="ORF">JKK62_06635</name>
</gene>
<protein>
    <submittedName>
        <fullName evidence="1">Uncharacterized protein</fullName>
    </submittedName>
</protein>
<sequence>MKRNISIWLALSIVVTLVVFSLVFVKAASVNQTDVQAYSGKSFDDAEVGASVPPEYKYDPIESIYVRDDGKDPHLLEGGSAKMTKVSDKLYQYTFKDLTPNKKYKFHFCVNDNFYDQFARGSDTTDYGFDRATPVFRYPPGFTPPSIELNLVEPNITVPPDGYSYDATVSLDLKYYDEEDPGNVNGYGEYTITLERKYRIKDETDWNTFCSRLGDNDTYNRFSGETVYLENDITVSQQAGLQQARLLRYF</sequence>
<evidence type="ECO:0000313" key="1">
    <source>
        <dbReference type="EMBL" id="MBK6088335.1"/>
    </source>
</evidence>
<dbReference type="EMBL" id="JAEQMG010000050">
    <property type="protein sequence ID" value="MBK6088335.1"/>
    <property type="molecule type" value="Genomic_DNA"/>
</dbReference>
<comment type="caution">
    <text evidence="1">The sequence shown here is derived from an EMBL/GenBank/DDBJ whole genome shotgun (WGS) entry which is preliminary data.</text>
</comment>
<name>A0A934TZG6_9FIRM</name>
<organism evidence="1 2">
    <name type="scientific">Ruminococcus difficilis</name>
    <dbReference type="NCBI Taxonomy" id="2763069"/>
    <lineage>
        <taxon>Bacteria</taxon>
        <taxon>Bacillati</taxon>
        <taxon>Bacillota</taxon>
        <taxon>Clostridia</taxon>
        <taxon>Eubacteriales</taxon>
        <taxon>Oscillospiraceae</taxon>
        <taxon>Ruminococcus</taxon>
    </lineage>
</organism>
<evidence type="ECO:0000313" key="2">
    <source>
        <dbReference type="Proteomes" id="UP000633365"/>
    </source>
</evidence>
<reference evidence="1" key="1">
    <citation type="submission" date="2021-01" db="EMBL/GenBank/DDBJ databases">
        <title>Genome public.</title>
        <authorList>
            <person name="Liu C."/>
            <person name="Sun Q."/>
        </authorList>
    </citation>
    <scope>NUCLEOTIDE SEQUENCE</scope>
    <source>
        <strain evidence="1">M6</strain>
    </source>
</reference>
<dbReference type="RefSeq" id="WP_201427241.1">
    <property type="nucleotide sequence ID" value="NZ_JAEQMG010000050.1"/>
</dbReference>